<comment type="similarity">
    <text evidence="9">Belongs to the class-III pyridoxal-phosphate-dependent aminotransferase family. BioA subfamily.</text>
</comment>
<keyword evidence="3 9" id="KW-0032">Aminotransferase</keyword>
<name>A0A386HQF5_9BACT</name>
<evidence type="ECO:0000256" key="5">
    <source>
        <dbReference type="ARBA" id="ARBA00022691"/>
    </source>
</evidence>
<dbReference type="GO" id="GO:0004141">
    <property type="term" value="F:dethiobiotin synthase activity"/>
    <property type="evidence" value="ECO:0007669"/>
    <property type="project" value="TreeGrafter"/>
</dbReference>
<dbReference type="SUPFAM" id="SSF53383">
    <property type="entry name" value="PLP-dependent transferases"/>
    <property type="match status" value="1"/>
</dbReference>
<feature type="binding site" evidence="9">
    <location>
        <begin position="302"/>
        <end position="303"/>
    </location>
    <ligand>
        <name>pyridoxal 5'-phosphate</name>
        <dbReference type="ChEBI" id="CHEBI:597326"/>
    </ligand>
</feature>
<dbReference type="GO" id="GO:0009102">
    <property type="term" value="P:biotin biosynthetic process"/>
    <property type="evidence" value="ECO:0007669"/>
    <property type="project" value="UniProtKB-UniRule"/>
</dbReference>
<dbReference type="PROSITE" id="PS00600">
    <property type="entry name" value="AA_TRANSFER_CLASS_3"/>
    <property type="match status" value="1"/>
</dbReference>
<dbReference type="GO" id="GO:0030170">
    <property type="term" value="F:pyridoxal phosphate binding"/>
    <property type="evidence" value="ECO:0007669"/>
    <property type="project" value="UniProtKB-UniRule"/>
</dbReference>
<evidence type="ECO:0000256" key="9">
    <source>
        <dbReference type="HAMAP-Rule" id="MF_00834"/>
    </source>
</evidence>
<keyword evidence="9" id="KW-0963">Cytoplasm</keyword>
<dbReference type="RefSeq" id="WP_119987475.1">
    <property type="nucleotide sequence ID" value="NZ_CP032489.1"/>
</dbReference>
<comment type="catalytic activity">
    <reaction evidence="8 9">
        <text>(8S)-8-amino-7-oxononanoate + S-adenosyl-L-methionine = S-adenosyl-4-methylsulfanyl-2-oxobutanoate + (7R,8S)-7,8-diammoniononanoate</text>
        <dbReference type="Rhea" id="RHEA:16861"/>
        <dbReference type="ChEBI" id="CHEBI:16490"/>
        <dbReference type="ChEBI" id="CHEBI:59789"/>
        <dbReference type="ChEBI" id="CHEBI:149468"/>
        <dbReference type="ChEBI" id="CHEBI:149469"/>
        <dbReference type="EC" id="2.6.1.62"/>
    </reaction>
</comment>
<accession>A0A386HQF5</accession>
<feature type="binding site" evidence="9">
    <location>
        <begin position="110"/>
        <end position="111"/>
    </location>
    <ligand>
        <name>pyridoxal 5'-phosphate</name>
        <dbReference type="ChEBI" id="CHEBI:597326"/>
    </ligand>
</feature>
<dbReference type="Gene3D" id="3.40.640.10">
    <property type="entry name" value="Type I PLP-dependent aspartate aminotransferase-like (Major domain)"/>
    <property type="match status" value="1"/>
</dbReference>
<dbReference type="InterPro" id="IPR005814">
    <property type="entry name" value="Aminotrans_3"/>
</dbReference>
<evidence type="ECO:0000256" key="3">
    <source>
        <dbReference type="ARBA" id="ARBA00022576"/>
    </source>
</evidence>
<evidence type="ECO:0000313" key="10">
    <source>
        <dbReference type="EMBL" id="AYD47806.1"/>
    </source>
</evidence>
<dbReference type="EMBL" id="CP032489">
    <property type="protein sequence ID" value="AYD47806.1"/>
    <property type="molecule type" value="Genomic_DNA"/>
</dbReference>
<evidence type="ECO:0000256" key="7">
    <source>
        <dbReference type="ARBA" id="ARBA00022898"/>
    </source>
</evidence>
<dbReference type="PANTHER" id="PTHR42684">
    <property type="entry name" value="ADENOSYLMETHIONINE-8-AMINO-7-OXONONANOATE AMINOTRANSFERASE"/>
    <property type="match status" value="1"/>
</dbReference>
<dbReference type="GO" id="GO:0004015">
    <property type="term" value="F:adenosylmethionine-8-amino-7-oxononanoate transaminase activity"/>
    <property type="evidence" value="ECO:0007669"/>
    <property type="project" value="UniProtKB-UniRule"/>
</dbReference>
<organism evidence="10 11">
    <name type="scientific">Arachidicoccus soli</name>
    <dbReference type="NCBI Taxonomy" id="2341117"/>
    <lineage>
        <taxon>Bacteria</taxon>
        <taxon>Pseudomonadati</taxon>
        <taxon>Bacteroidota</taxon>
        <taxon>Chitinophagia</taxon>
        <taxon>Chitinophagales</taxon>
        <taxon>Chitinophagaceae</taxon>
        <taxon>Arachidicoccus</taxon>
    </lineage>
</organism>
<gene>
    <name evidence="9 10" type="primary">bioA</name>
    <name evidence="10" type="ORF">D6B99_09515</name>
</gene>
<evidence type="ECO:0000313" key="11">
    <source>
        <dbReference type="Proteomes" id="UP000266118"/>
    </source>
</evidence>
<dbReference type="Proteomes" id="UP000266118">
    <property type="component" value="Chromosome"/>
</dbReference>
<dbReference type="InterPro" id="IPR015422">
    <property type="entry name" value="PyrdxlP-dep_Trfase_small"/>
</dbReference>
<comment type="cofactor">
    <cofactor evidence="1 9">
        <name>pyridoxal 5'-phosphate</name>
        <dbReference type="ChEBI" id="CHEBI:597326"/>
    </cofactor>
</comment>
<feature type="binding site" evidence="9">
    <location>
        <position position="301"/>
    </location>
    <ligand>
        <name>substrate</name>
    </ligand>
</feature>
<dbReference type="InterPro" id="IPR049704">
    <property type="entry name" value="Aminotrans_3_PPA_site"/>
</dbReference>
<protein>
    <recommendedName>
        <fullName evidence="9">Adenosylmethionine-8-amino-7-oxononanoate aminotransferase</fullName>
        <ecNumber evidence="9">2.6.1.62</ecNumber>
    </recommendedName>
    <alternativeName>
        <fullName evidence="9">7,8-diamino-pelargonic acid aminotransferase</fullName>
        <shortName evidence="9">DAPA AT</shortName>
        <shortName evidence="9">DAPA aminotransferase</shortName>
    </alternativeName>
    <alternativeName>
        <fullName evidence="9">7,8-diaminononanoate synthase</fullName>
        <shortName evidence="9">DANS</shortName>
    </alternativeName>
    <alternativeName>
        <fullName evidence="9">Diaminopelargonic acid synthase</fullName>
    </alternativeName>
</protein>
<evidence type="ECO:0000256" key="2">
    <source>
        <dbReference type="ARBA" id="ARBA00005063"/>
    </source>
</evidence>
<evidence type="ECO:0000256" key="6">
    <source>
        <dbReference type="ARBA" id="ARBA00022756"/>
    </source>
</evidence>
<dbReference type="UniPathway" id="UPA00078">
    <property type="reaction ID" value="UER00160"/>
</dbReference>
<comment type="subcellular location">
    <subcellularLocation>
        <location evidence="9">Cytoplasm</location>
    </subcellularLocation>
</comment>
<proteinExistence type="inferred from homology"/>
<keyword evidence="5 9" id="KW-0949">S-adenosyl-L-methionine</keyword>
<dbReference type="InterPro" id="IPR005815">
    <property type="entry name" value="BioA"/>
</dbReference>
<feature type="site" description="Participates in the substrate recognition with KAPA and in a stacking interaction with the adenine ring of SAM" evidence="9">
    <location>
        <position position="15"/>
    </location>
</feature>
<evidence type="ECO:0000256" key="1">
    <source>
        <dbReference type="ARBA" id="ARBA00001933"/>
    </source>
</evidence>
<dbReference type="HAMAP" id="MF_00834">
    <property type="entry name" value="BioA"/>
    <property type="match status" value="1"/>
</dbReference>
<feature type="binding site" evidence="9">
    <location>
        <position position="237"/>
    </location>
    <ligand>
        <name>pyridoxal 5'-phosphate</name>
        <dbReference type="ChEBI" id="CHEBI:597326"/>
    </ligand>
</feature>
<dbReference type="GO" id="GO:0051537">
    <property type="term" value="F:2 iron, 2 sulfur cluster binding"/>
    <property type="evidence" value="ECO:0007669"/>
    <property type="project" value="UniProtKB-KW"/>
</dbReference>
<dbReference type="GO" id="GO:0005737">
    <property type="term" value="C:cytoplasm"/>
    <property type="evidence" value="ECO:0007669"/>
    <property type="project" value="UniProtKB-SubCell"/>
</dbReference>
<feature type="binding site" evidence="9">
    <location>
        <position position="392"/>
    </location>
    <ligand>
        <name>substrate</name>
    </ligand>
</feature>
<dbReference type="InterPro" id="IPR015421">
    <property type="entry name" value="PyrdxlP-dep_Trfase_major"/>
</dbReference>
<comment type="pathway">
    <text evidence="2 9">Cofactor biosynthesis; biotin biosynthesis; 7,8-diaminononanoate from 8-amino-7-oxononanoate (SAM route): step 1/1.</text>
</comment>
<dbReference type="Pfam" id="PF00202">
    <property type="entry name" value="Aminotran_3"/>
    <property type="match status" value="1"/>
</dbReference>
<comment type="function">
    <text evidence="9">Catalyzes the transfer of the alpha-amino group from S-adenosyl-L-methionine (SAM) to 7-keto-8-aminopelargonic acid (KAPA) to form 7,8-diaminopelargonic acid (DAPA). It is the only aminotransferase known to utilize SAM as an amino donor.</text>
</comment>
<dbReference type="EC" id="2.6.1.62" evidence="9"/>
<sequence length="428" mass="47984">MTLLERDKKVTWHPYTQMKLSPESIGIKNAEGVYLFSENGEQYIDAISSWWVNLHGHAHPYIARKISEQLNRLEHVIFAGFTHEPAIELAEKLLNILPGDMAKVFYSDNGSTAIEVALKMAHQYHQNKNEKKKTKVIAIEGAYHGDTFGAMSVSARNVFTAPFNSMLFDVDFIPFPSIEQEEISLAALEKLLKTGNISCFIAEPLLQGCAGMRTYSADVLEKMFLLCKKYDALIIADEVLTGFGRTGSLFACYQLKNAKPDIICLSKGLTGGTLPMGVTASTDEVFDAFLSDDAHKTLFHGHSFTANPIGCVAGLASLDLLLSEDCQKDIHRIVAKHKSQVERFAAYTNVKDVRHCGTIFTIEIDTGAESDYLSEGRDYFYKFFIERKILMRPLGNILYLLPPYCITDEELDFVYNAMEELLQTLLIK</sequence>
<dbReference type="Gene3D" id="3.90.1150.10">
    <property type="entry name" value="Aspartate Aminotransferase, domain 1"/>
    <property type="match status" value="1"/>
</dbReference>
<evidence type="ECO:0000256" key="8">
    <source>
        <dbReference type="ARBA" id="ARBA00048449"/>
    </source>
</evidence>
<dbReference type="NCBIfam" id="NF004624">
    <property type="entry name" value="PRK05964.1"/>
    <property type="match status" value="1"/>
</dbReference>
<dbReference type="AlphaFoldDB" id="A0A386HQF5"/>
<reference evidence="10 11" key="1">
    <citation type="submission" date="2018-09" db="EMBL/GenBank/DDBJ databases">
        <title>Arachidicoccus sp. nov., a bacterium isolated from soil.</title>
        <authorList>
            <person name="Weon H.-Y."/>
            <person name="Kwon S.-W."/>
            <person name="Lee S.A."/>
        </authorList>
    </citation>
    <scope>NUCLEOTIDE SEQUENCE [LARGE SCALE GENOMIC DNA]</scope>
    <source>
        <strain evidence="10 11">KIS59-12</strain>
    </source>
</reference>
<dbReference type="KEGG" id="ark:D6B99_09515"/>
<evidence type="ECO:0000256" key="4">
    <source>
        <dbReference type="ARBA" id="ARBA00022679"/>
    </source>
</evidence>
<dbReference type="FunFam" id="3.40.640.10:FF:000004">
    <property type="entry name" value="Acetylornithine aminotransferase"/>
    <property type="match status" value="1"/>
</dbReference>
<dbReference type="NCBIfam" id="TIGR00508">
    <property type="entry name" value="bioA"/>
    <property type="match status" value="1"/>
</dbReference>
<dbReference type="OrthoDB" id="730777at2"/>
<feature type="binding site" evidence="9">
    <location>
        <position position="50"/>
    </location>
    <ligand>
        <name>substrate</name>
    </ligand>
</feature>
<keyword evidence="7 9" id="KW-0663">Pyridoxal phosphate</keyword>
<keyword evidence="11" id="KW-1185">Reference proteome</keyword>
<dbReference type="PANTHER" id="PTHR42684:SF3">
    <property type="entry name" value="ADENOSYLMETHIONINE-8-AMINO-7-OXONONANOATE AMINOTRANSFERASE"/>
    <property type="match status" value="1"/>
</dbReference>
<feature type="modified residue" description="N6-(pyridoxal phosphate)lysine" evidence="9">
    <location>
        <position position="267"/>
    </location>
</feature>
<feature type="binding site" evidence="9">
    <location>
        <position position="267"/>
    </location>
    <ligand>
        <name>substrate</name>
    </ligand>
</feature>
<dbReference type="InterPro" id="IPR015424">
    <property type="entry name" value="PyrdxlP-dep_Trfase"/>
</dbReference>
<keyword evidence="4 9" id="KW-0808">Transferase</keyword>
<comment type="subunit">
    <text evidence="9">Homodimer.</text>
</comment>
<feature type="binding site" evidence="9">
    <location>
        <position position="143"/>
    </location>
    <ligand>
        <name>substrate</name>
    </ligand>
</feature>
<keyword evidence="6 9" id="KW-0093">Biotin biosynthesis</keyword>
<dbReference type="CDD" id="cd00610">
    <property type="entry name" value="OAT_like"/>
    <property type="match status" value="1"/>
</dbReference>